<name>A0A1H7WIH2_STRJI</name>
<dbReference type="eggNOG" id="ENOG5031W8H">
    <property type="taxonomic scope" value="Bacteria"/>
</dbReference>
<protein>
    <submittedName>
        <fullName evidence="2">Uncharacterized protein</fullName>
    </submittedName>
</protein>
<organism evidence="2 3">
    <name type="scientific">Streptacidiphilus jiangxiensis</name>
    <dbReference type="NCBI Taxonomy" id="235985"/>
    <lineage>
        <taxon>Bacteria</taxon>
        <taxon>Bacillati</taxon>
        <taxon>Actinomycetota</taxon>
        <taxon>Actinomycetes</taxon>
        <taxon>Kitasatosporales</taxon>
        <taxon>Streptomycetaceae</taxon>
        <taxon>Streptacidiphilus</taxon>
    </lineage>
</organism>
<reference evidence="3" key="1">
    <citation type="submission" date="2016-10" db="EMBL/GenBank/DDBJ databases">
        <authorList>
            <person name="Varghese N."/>
        </authorList>
    </citation>
    <scope>NUCLEOTIDE SEQUENCE [LARGE SCALE GENOMIC DNA]</scope>
    <source>
        <strain evidence="3">DSM 45096 / BCRC 16803 / CGMCC 4.1857 / CIP 109030 / JCM 12277 / KCTC 19219 / NBRC 100920 / 33214</strain>
    </source>
</reference>
<gene>
    <name evidence="2" type="ORF">SAMN05414137_120193</name>
</gene>
<feature type="region of interest" description="Disordered" evidence="1">
    <location>
        <begin position="101"/>
        <end position="120"/>
    </location>
</feature>
<evidence type="ECO:0000256" key="1">
    <source>
        <dbReference type="SAM" id="MobiDB-lite"/>
    </source>
</evidence>
<feature type="compositionally biased region" description="Basic and acidic residues" evidence="1">
    <location>
        <begin position="101"/>
        <end position="114"/>
    </location>
</feature>
<dbReference type="STRING" id="235985.SAMN05414137_120193"/>
<dbReference type="Proteomes" id="UP000183015">
    <property type="component" value="Unassembled WGS sequence"/>
</dbReference>
<keyword evidence="3" id="KW-1185">Reference proteome</keyword>
<sequence length="120" mass="12600">MRPEGTPPKIGPRGRVTIPVALQRAAGRTEGAEVGIRVVGPGGFTIEFVQAVKDRIRAAAPKAPAGAPYDAVAEIRADRDNEDGTGAERKAGAVYEAARLHTDREQAGPARDHPIPVLTC</sequence>
<dbReference type="EMBL" id="FOAZ01000020">
    <property type="protein sequence ID" value="SEM21422.1"/>
    <property type="molecule type" value="Genomic_DNA"/>
</dbReference>
<evidence type="ECO:0000313" key="2">
    <source>
        <dbReference type="EMBL" id="SEM21422.1"/>
    </source>
</evidence>
<proteinExistence type="predicted"/>
<accession>A0A1H7WIH2</accession>
<dbReference type="AlphaFoldDB" id="A0A1H7WIH2"/>
<evidence type="ECO:0000313" key="3">
    <source>
        <dbReference type="Proteomes" id="UP000183015"/>
    </source>
</evidence>